<feature type="transmembrane region" description="Helical" evidence="2">
    <location>
        <begin position="12"/>
        <end position="36"/>
    </location>
</feature>
<dbReference type="InterPro" id="IPR006311">
    <property type="entry name" value="TAT_signal"/>
</dbReference>
<feature type="compositionally biased region" description="Pro residues" evidence="1">
    <location>
        <begin position="95"/>
        <end position="105"/>
    </location>
</feature>
<organism evidence="3 4">
    <name type="scientific">Nocardia uniformis</name>
    <dbReference type="NCBI Taxonomy" id="53432"/>
    <lineage>
        <taxon>Bacteria</taxon>
        <taxon>Bacillati</taxon>
        <taxon>Actinomycetota</taxon>
        <taxon>Actinomycetes</taxon>
        <taxon>Mycobacteriales</taxon>
        <taxon>Nocardiaceae</taxon>
        <taxon>Nocardia</taxon>
    </lineage>
</organism>
<reference evidence="3 4" key="1">
    <citation type="submission" date="2020-05" db="EMBL/GenBank/DDBJ databases">
        <title>MicrobeNet Type strains.</title>
        <authorList>
            <person name="Nicholson A.C."/>
        </authorList>
    </citation>
    <scope>NUCLEOTIDE SEQUENCE [LARGE SCALE GENOMIC DNA]</scope>
    <source>
        <strain evidence="3 4">JCM 3224</strain>
    </source>
</reference>
<evidence type="ECO:0000313" key="4">
    <source>
        <dbReference type="Proteomes" id="UP000586827"/>
    </source>
</evidence>
<accession>A0A849BU79</accession>
<dbReference type="Proteomes" id="UP000586827">
    <property type="component" value="Unassembled WGS sequence"/>
</dbReference>
<keyword evidence="2" id="KW-0472">Membrane</keyword>
<comment type="caution">
    <text evidence="3">The sequence shown here is derived from an EMBL/GenBank/DDBJ whole genome shotgun (WGS) entry which is preliminary data.</text>
</comment>
<dbReference type="AlphaFoldDB" id="A0A849BU79"/>
<dbReference type="PROSITE" id="PS51318">
    <property type="entry name" value="TAT"/>
    <property type="match status" value="1"/>
</dbReference>
<keyword evidence="2" id="KW-0812">Transmembrane</keyword>
<feature type="region of interest" description="Disordered" evidence="1">
    <location>
        <begin position="35"/>
        <end position="155"/>
    </location>
</feature>
<evidence type="ECO:0000256" key="1">
    <source>
        <dbReference type="SAM" id="MobiDB-lite"/>
    </source>
</evidence>
<protein>
    <submittedName>
        <fullName evidence="3">Uncharacterized protein</fullName>
    </submittedName>
</protein>
<keyword evidence="2" id="KW-1133">Transmembrane helix</keyword>
<evidence type="ECO:0000313" key="3">
    <source>
        <dbReference type="EMBL" id="NNH70172.1"/>
    </source>
</evidence>
<evidence type="ECO:0000256" key="2">
    <source>
        <dbReference type="SAM" id="Phobius"/>
    </source>
</evidence>
<sequence length="302" mass="30959">MKHRKPAHTRRVLVHGSCSLITAVALATFVGVPAAAQEHSPTPSQPGVTSPDEPGAGGDRPLDPSGPTQPGVTPPQTPDDEATPPELATPQQPGVTPPRQAPLPVPGDNGDTPQDTDPEWEADDHSAASPDAGVTEEETPPQTAWQAPRTESAPAAPVVEMTGPHTELAGNIDAGPLAPGFAANGHYFSNPAGHAVTVGYRTPAGEGEVGASVEFVDSNTFRVSGFAGGAGLDDRVGDAMVDVTELNTARIAVEHWIRQQPGGAEALAALEQQPPVLPEGDIEPQTLDVGGATAEWGGSVQY</sequence>
<name>A0A849BU79_9NOCA</name>
<proteinExistence type="predicted"/>
<dbReference type="RefSeq" id="WP_067518267.1">
    <property type="nucleotide sequence ID" value="NZ_JABELX010000003.1"/>
</dbReference>
<keyword evidence="4" id="KW-1185">Reference proteome</keyword>
<gene>
    <name evidence="3" type="ORF">HLB23_09915</name>
</gene>
<feature type="compositionally biased region" description="Polar residues" evidence="1">
    <location>
        <begin position="39"/>
        <end position="48"/>
    </location>
</feature>
<dbReference type="EMBL" id="JABELX010000003">
    <property type="protein sequence ID" value="NNH70172.1"/>
    <property type="molecule type" value="Genomic_DNA"/>
</dbReference>